<reference evidence="7 8" key="1">
    <citation type="submission" date="2011-04" db="EMBL/GenBank/DDBJ databases">
        <title>Complete sequence of Pseudomonas fulva 12-X.</title>
        <authorList>
            <consortium name="US DOE Joint Genome Institute"/>
            <person name="Lucas S."/>
            <person name="Han J."/>
            <person name="Lapidus A."/>
            <person name="Cheng J.-F."/>
            <person name="Goodwin L."/>
            <person name="Pitluck S."/>
            <person name="Peters L."/>
            <person name="Mikhailova N."/>
            <person name="Pagani I."/>
            <person name="Davenport K."/>
            <person name="Han C."/>
            <person name="Tapia R."/>
            <person name="Land M."/>
            <person name="Hauser L."/>
            <person name="Kyrpides N."/>
            <person name="Ivanova N."/>
            <person name="Pagani I."/>
            <person name="Lcollab F.I."/>
            <person name="Woyke T."/>
        </authorList>
    </citation>
    <scope>NUCLEOTIDE SEQUENCE [LARGE SCALE GENOMIC DNA]</scope>
    <source>
        <strain evidence="8">12-X</strain>
    </source>
</reference>
<keyword evidence="5" id="KW-0520">NAD</keyword>
<dbReference type="Gene3D" id="3.50.50.60">
    <property type="entry name" value="FAD/NAD(P)-binding domain"/>
    <property type="match status" value="2"/>
</dbReference>
<dbReference type="InterPro" id="IPR052206">
    <property type="entry name" value="Retinol_saturase"/>
</dbReference>
<keyword evidence="4" id="KW-0521">NADP</keyword>
<dbReference type="Proteomes" id="UP000000686">
    <property type="component" value="Chromosome"/>
</dbReference>
<name>F6AD27_PSEF1</name>
<keyword evidence="8" id="KW-1185">Reference proteome</keyword>
<dbReference type="Pfam" id="PF01593">
    <property type="entry name" value="Amino_oxidase"/>
    <property type="match status" value="1"/>
</dbReference>
<evidence type="ECO:0000313" key="7">
    <source>
        <dbReference type="EMBL" id="AEF22337.1"/>
    </source>
</evidence>
<dbReference type="eggNOG" id="COG1233">
    <property type="taxonomic scope" value="Bacteria"/>
</dbReference>
<dbReference type="InterPro" id="IPR036188">
    <property type="entry name" value="FAD/NAD-bd_sf"/>
</dbReference>
<evidence type="ECO:0000256" key="3">
    <source>
        <dbReference type="ARBA" id="ARBA00022827"/>
    </source>
</evidence>
<evidence type="ECO:0000256" key="4">
    <source>
        <dbReference type="ARBA" id="ARBA00022857"/>
    </source>
</evidence>
<feature type="domain" description="Amine oxidase" evidence="6">
    <location>
        <begin position="14"/>
        <end position="495"/>
    </location>
</feature>
<dbReference type="GO" id="GO:0051786">
    <property type="term" value="F:all-trans-retinol 13,14-reductase activity"/>
    <property type="evidence" value="ECO:0007669"/>
    <property type="project" value="UniProtKB-EC"/>
</dbReference>
<evidence type="ECO:0000256" key="2">
    <source>
        <dbReference type="ARBA" id="ARBA00022729"/>
    </source>
</evidence>
<proteinExistence type="predicted"/>
<evidence type="ECO:0000256" key="1">
    <source>
        <dbReference type="ARBA" id="ARBA00022630"/>
    </source>
</evidence>
<dbReference type="HOGENOM" id="CLU_019722_1_1_6"/>
<organism evidence="7 8">
    <name type="scientific">Pseudomonas fulva (strain 12-X)</name>
    <dbReference type="NCBI Taxonomy" id="743720"/>
    <lineage>
        <taxon>Bacteria</taxon>
        <taxon>Pseudomonadati</taxon>
        <taxon>Pseudomonadota</taxon>
        <taxon>Gammaproteobacteria</taxon>
        <taxon>Pseudomonadales</taxon>
        <taxon>Pseudomonadaceae</taxon>
        <taxon>Pseudomonas</taxon>
    </lineage>
</organism>
<dbReference type="AlphaFoldDB" id="F6AD27"/>
<evidence type="ECO:0000259" key="6">
    <source>
        <dbReference type="Pfam" id="PF01593"/>
    </source>
</evidence>
<dbReference type="PANTHER" id="PTHR46091:SF3">
    <property type="entry name" value="AMINE OXIDASE DOMAIN-CONTAINING PROTEIN"/>
    <property type="match status" value="1"/>
</dbReference>
<dbReference type="SUPFAM" id="SSF51905">
    <property type="entry name" value="FAD/NAD(P)-binding domain"/>
    <property type="match status" value="1"/>
</dbReference>
<dbReference type="EC" id="1.3.99.23" evidence="7"/>
<dbReference type="KEGG" id="pfv:Psefu_2370"/>
<dbReference type="STRING" id="743720.Psefu_2370"/>
<evidence type="ECO:0000256" key="5">
    <source>
        <dbReference type="ARBA" id="ARBA00023027"/>
    </source>
</evidence>
<keyword evidence="3" id="KW-0274">FAD</keyword>
<dbReference type="PANTHER" id="PTHR46091">
    <property type="entry name" value="BLR7054 PROTEIN"/>
    <property type="match status" value="1"/>
</dbReference>
<gene>
    <name evidence="7" type="ordered locus">Psefu_2370</name>
</gene>
<dbReference type="EMBL" id="CP002727">
    <property type="protein sequence ID" value="AEF22337.1"/>
    <property type="molecule type" value="Genomic_DNA"/>
</dbReference>
<keyword evidence="7" id="KW-0560">Oxidoreductase</keyword>
<keyword evidence="1" id="KW-0285">Flavoprotein</keyword>
<keyword evidence="2" id="KW-0732">Signal</keyword>
<dbReference type="InterPro" id="IPR002937">
    <property type="entry name" value="Amino_oxidase"/>
</dbReference>
<sequence>MKHYDAVVIGAGNAGLTAATALQRGGSRTLLVERHNIPGGCATSFVRGNFEFEVALHQLSGLGTEDKPFVMRKFFANLGVLDKVHFIQEHALYRLVVPGELDVTLPASWSGIRRLLQELYPAESDAIERFMLVCEKVSLESFMTLPQARRANSEAALTSMCPYFVKYGFRPAREVLDEFFSDAKLKHVLATYWLYLGVAPSMLPFSDLAVMLYAYAVFKPWHIKGGSQAMSSALVESFIEAGGEVRFNCAVQKIHTRDGRVSAVSLEGGETVSCSAVVSNASPLITFNELLDLEQPPLPIREDFKSRRMGTSAFVIYLGLDCTPQELGVTTASSFIYETPDEEQIHARMGSLEPPLGGMLTCYNLEDPSAAPPGKSQVVLVCLQYGDVWKSVKPEDYAQTKYAFAEKLIALIEKVYPKVRQYIEEVEVATPLTMMRYLNTPGGAIYGFQQSAQDSSLLRERLDAVPGLYTAGSWTTMGGFQTTYMAGESTARAVLKQLKAHKADEVAHV</sequence>
<evidence type="ECO:0000313" key="8">
    <source>
        <dbReference type="Proteomes" id="UP000000686"/>
    </source>
</evidence>
<dbReference type="RefSeq" id="WP_013791465.1">
    <property type="nucleotide sequence ID" value="NC_015556.1"/>
</dbReference>
<accession>F6AD27</accession>
<dbReference type="OrthoDB" id="9774675at2"/>
<protein>
    <submittedName>
        <fullName evidence="7">All-trans-retinol 13,14-reductase</fullName>
        <ecNumber evidence="7">1.3.99.23</ecNumber>
    </submittedName>
</protein>